<dbReference type="InterPro" id="IPR002213">
    <property type="entry name" value="UDP_glucos_trans"/>
</dbReference>
<dbReference type="CDD" id="cd03784">
    <property type="entry name" value="GT1_Gtf-like"/>
    <property type="match status" value="1"/>
</dbReference>
<reference evidence="5" key="2">
    <citation type="journal article" date="2023" name="IMA Fungus">
        <title>Comparative genomic study of the Penicillium genus elucidates a diverse pangenome and 15 lateral gene transfer events.</title>
        <authorList>
            <person name="Petersen C."/>
            <person name="Sorensen T."/>
            <person name="Nielsen M.R."/>
            <person name="Sondergaard T.E."/>
            <person name="Sorensen J.L."/>
            <person name="Fitzpatrick D.A."/>
            <person name="Frisvad J.C."/>
            <person name="Nielsen K.L."/>
        </authorList>
    </citation>
    <scope>NUCLEOTIDE SEQUENCE</scope>
    <source>
        <strain evidence="5">IBT 29864</strain>
    </source>
</reference>
<dbReference type="InterPro" id="IPR004276">
    <property type="entry name" value="GlycoTrans_28_N"/>
</dbReference>
<dbReference type="EMBL" id="JAPZBS010000009">
    <property type="protein sequence ID" value="KAJ5359172.1"/>
    <property type="molecule type" value="Genomic_DNA"/>
</dbReference>
<dbReference type="RefSeq" id="XP_056550458.1">
    <property type="nucleotide sequence ID" value="XM_056704498.1"/>
</dbReference>
<evidence type="ECO:0000256" key="2">
    <source>
        <dbReference type="ARBA" id="ARBA00022679"/>
    </source>
</evidence>
<evidence type="ECO:0000313" key="6">
    <source>
        <dbReference type="Proteomes" id="UP001147782"/>
    </source>
</evidence>
<dbReference type="SUPFAM" id="SSF53756">
    <property type="entry name" value="UDP-Glycosyltransferase/glycogen phosphorylase"/>
    <property type="match status" value="1"/>
</dbReference>
<proteinExistence type="predicted"/>
<accession>A0A9W9UVR1</accession>
<evidence type="ECO:0000256" key="1">
    <source>
        <dbReference type="ARBA" id="ARBA00004184"/>
    </source>
</evidence>
<dbReference type="Pfam" id="PF03033">
    <property type="entry name" value="Glyco_transf_28"/>
    <property type="match status" value="1"/>
</dbReference>
<dbReference type="AlphaFoldDB" id="A0A9W9UVR1"/>
<evidence type="ECO:0000313" key="5">
    <source>
        <dbReference type="EMBL" id="KAJ5359172.1"/>
    </source>
</evidence>
<reference evidence="5" key="1">
    <citation type="submission" date="2022-11" db="EMBL/GenBank/DDBJ databases">
        <authorList>
            <person name="Petersen C."/>
        </authorList>
    </citation>
    <scope>NUCLEOTIDE SEQUENCE</scope>
    <source>
        <strain evidence="5">IBT 29864</strain>
    </source>
</reference>
<dbReference type="GO" id="GO:0012505">
    <property type="term" value="C:endomembrane system"/>
    <property type="evidence" value="ECO:0007669"/>
    <property type="project" value="UniProtKB-SubCell"/>
</dbReference>
<feature type="domain" description="Glycosyltransferase family 28 N-terminal" evidence="4">
    <location>
        <begin position="129"/>
        <end position="273"/>
    </location>
</feature>
<name>A0A9W9UVR1_9EURO</name>
<organism evidence="5 6">
    <name type="scientific">Penicillium cataractarum</name>
    <dbReference type="NCBI Taxonomy" id="2100454"/>
    <lineage>
        <taxon>Eukaryota</taxon>
        <taxon>Fungi</taxon>
        <taxon>Dikarya</taxon>
        <taxon>Ascomycota</taxon>
        <taxon>Pezizomycotina</taxon>
        <taxon>Eurotiomycetes</taxon>
        <taxon>Eurotiomycetidae</taxon>
        <taxon>Eurotiales</taxon>
        <taxon>Aspergillaceae</taxon>
        <taxon>Penicillium</taxon>
    </lineage>
</organism>
<dbReference type="Pfam" id="PF00201">
    <property type="entry name" value="UDPGT"/>
    <property type="match status" value="1"/>
</dbReference>
<keyword evidence="2" id="KW-0808">Transferase</keyword>
<dbReference type="Proteomes" id="UP001147782">
    <property type="component" value="Unassembled WGS sequence"/>
</dbReference>
<keyword evidence="6" id="KW-1185">Reference proteome</keyword>
<dbReference type="InterPro" id="IPR050426">
    <property type="entry name" value="Glycosyltransferase_28"/>
</dbReference>
<sequence>MSEKKELMRAEEEVIWNEMDDLGENDMESPPTYSSIFEDASVNSSLLIAEDDEKSPAAFEKVTNADRLEDGRFSIDLSAGSRTSAVLQTLVIPAQIPRVIDITSDSKPRPPPQERTEETFQKYGVSLDIVLMLVGTRDEIKSCISVGHELQRQGHRVRVVTHSIFQNIVMKLGLEFFSASSDPEHPIAKQDSGLMPGLSSPNKTEIRRNSKMLLDSLKACWIACTHPGRWKERPFLADAIIATPLAHAHIHCAERLSIPLHIMSTTPWTPTKSFAHPLAQIRLNDGVDRETQNYLSHILIEDTVWHEIYYVVDHFRRSILGLPQIPLEDSAGLLRRSNIPHTFLVSSALIPRPEDWDNQIDISGYVTADHEVPYTPPEDLVQFLEKAVAPIYVSLHIDLLNSPERFIYFLKEASNKYGFAFLLPSHFESVSGISDSHFFVLHNVPIDWLIPKIEVLITHGDADMVSMGLGHGKPMVTLPVIRDQPFWASAVSQVGAGPIPIHEKGISSEEVAQAIRQCLQPETRKISSHIKEGLAKERGLANAVSSFYRHLQWENMQCDLTKTSPAVYHIEKGQSIKLSAAAAAVLVRSNAVRRSDLNLIKRREYDTTTEVAPEVPPSAPVTKSVGKNLIKAIIKPTVSHIADAYNEMEARDDTDAANSHKFRGKSKKGMAVGAARNAGFVSAVFLGKVAMLPFKTVYYMGETASYSVKSLQGSTHSEKQKDTSTNESEMASECDIGASIDEKRTETIRNLHFEKGRRDERLRDPEFTKTVLSKFEDICTASLTNKLDG</sequence>
<comment type="subcellular location">
    <subcellularLocation>
        <location evidence="1">Endomembrane system</location>
        <topology evidence="1">Peripheral membrane protein</topology>
    </subcellularLocation>
</comment>
<protein>
    <recommendedName>
        <fullName evidence="4">Glycosyltransferase family 28 N-terminal domain-containing protein</fullName>
    </recommendedName>
</protein>
<gene>
    <name evidence="5" type="ORF">N7496_011585</name>
</gene>
<dbReference type="OrthoDB" id="5835829at2759"/>
<comment type="caution">
    <text evidence="5">The sequence shown here is derived from an EMBL/GenBank/DDBJ whole genome shotgun (WGS) entry which is preliminary data.</text>
</comment>
<dbReference type="PANTHER" id="PTHR48050">
    <property type="entry name" value="STEROL 3-BETA-GLUCOSYLTRANSFERASE"/>
    <property type="match status" value="1"/>
</dbReference>
<dbReference type="Gene3D" id="3.40.50.2000">
    <property type="entry name" value="Glycogen Phosphorylase B"/>
    <property type="match status" value="2"/>
</dbReference>
<evidence type="ECO:0000259" key="4">
    <source>
        <dbReference type="Pfam" id="PF03033"/>
    </source>
</evidence>
<dbReference type="GO" id="GO:0005975">
    <property type="term" value="P:carbohydrate metabolic process"/>
    <property type="evidence" value="ECO:0007669"/>
    <property type="project" value="InterPro"/>
</dbReference>
<dbReference type="GO" id="GO:0016906">
    <property type="term" value="F:sterol 3-beta-glucosyltransferase activity"/>
    <property type="evidence" value="ECO:0007669"/>
    <property type="project" value="UniProtKB-ARBA"/>
</dbReference>
<dbReference type="PANTHER" id="PTHR48050:SF13">
    <property type="entry name" value="STEROL 3-BETA-GLUCOSYLTRANSFERASE UGT80A2"/>
    <property type="match status" value="1"/>
</dbReference>
<evidence type="ECO:0000256" key="3">
    <source>
        <dbReference type="SAM" id="MobiDB-lite"/>
    </source>
</evidence>
<dbReference type="GeneID" id="81443677"/>
<feature type="region of interest" description="Disordered" evidence="3">
    <location>
        <begin position="709"/>
        <end position="732"/>
    </location>
</feature>